<evidence type="ECO:0000256" key="2">
    <source>
        <dbReference type="ARBA" id="ARBA00022737"/>
    </source>
</evidence>
<gene>
    <name evidence="5" type="ORF">ZOSMA_5G01760</name>
</gene>
<dbReference type="OMA" id="SCPRIEP"/>
<evidence type="ECO:0000256" key="4">
    <source>
        <dbReference type="SAM" id="MobiDB-lite"/>
    </source>
</evidence>
<reference evidence="6" key="1">
    <citation type="journal article" date="2016" name="Nature">
        <title>The genome of the seagrass Zostera marina reveals angiosperm adaptation to the sea.</title>
        <authorList>
            <person name="Olsen J.L."/>
            <person name="Rouze P."/>
            <person name="Verhelst B."/>
            <person name="Lin Y.-C."/>
            <person name="Bayer T."/>
            <person name="Collen J."/>
            <person name="Dattolo E."/>
            <person name="De Paoli E."/>
            <person name="Dittami S."/>
            <person name="Maumus F."/>
            <person name="Michel G."/>
            <person name="Kersting A."/>
            <person name="Lauritano C."/>
            <person name="Lohaus R."/>
            <person name="Toepel M."/>
            <person name="Tonon T."/>
            <person name="Vanneste K."/>
            <person name="Amirebrahimi M."/>
            <person name="Brakel J."/>
            <person name="Bostroem C."/>
            <person name="Chovatia M."/>
            <person name="Grimwood J."/>
            <person name="Jenkins J.W."/>
            <person name="Jueterbock A."/>
            <person name="Mraz A."/>
            <person name="Stam W.T."/>
            <person name="Tice H."/>
            <person name="Bornberg-Bauer E."/>
            <person name="Green P.J."/>
            <person name="Pearson G.A."/>
            <person name="Procaccini G."/>
            <person name="Duarte C.M."/>
            <person name="Schmutz J."/>
            <person name="Reusch T.B.H."/>
            <person name="Van de Peer Y."/>
        </authorList>
    </citation>
    <scope>NUCLEOTIDE SEQUENCE [LARGE SCALE GENOMIC DNA]</scope>
    <source>
        <strain evidence="6">cv. Finnish</strain>
    </source>
</reference>
<evidence type="ECO:0000313" key="6">
    <source>
        <dbReference type="Proteomes" id="UP000036987"/>
    </source>
</evidence>
<evidence type="ECO:0000313" key="5">
    <source>
        <dbReference type="EMBL" id="KMZ60309.1"/>
    </source>
</evidence>
<name>A0A0K9NU54_ZOSMR</name>
<dbReference type="InterPro" id="IPR002885">
    <property type="entry name" value="PPR_rpt"/>
</dbReference>
<dbReference type="PANTHER" id="PTHR47936">
    <property type="entry name" value="PPR_LONG DOMAIN-CONTAINING PROTEIN"/>
    <property type="match status" value="1"/>
</dbReference>
<dbReference type="AlphaFoldDB" id="A0A0K9NU54"/>
<dbReference type="PANTHER" id="PTHR47936:SF1">
    <property type="entry name" value="PENTATRICOPEPTIDE REPEAT-CONTAINING PROTEIN GUN1, CHLOROPLASTIC"/>
    <property type="match status" value="1"/>
</dbReference>
<feature type="repeat" description="PPR" evidence="3">
    <location>
        <begin position="196"/>
        <end position="230"/>
    </location>
</feature>
<dbReference type="EMBL" id="LFYR01001623">
    <property type="protein sequence ID" value="KMZ60309.1"/>
    <property type="molecule type" value="Genomic_DNA"/>
</dbReference>
<evidence type="ECO:0000256" key="1">
    <source>
        <dbReference type="ARBA" id="ARBA00007626"/>
    </source>
</evidence>
<dbReference type="Pfam" id="PF13041">
    <property type="entry name" value="PPR_2"/>
    <property type="match status" value="2"/>
</dbReference>
<dbReference type="Pfam" id="PF01535">
    <property type="entry name" value="PPR"/>
    <property type="match status" value="4"/>
</dbReference>
<dbReference type="Gene3D" id="1.25.40.10">
    <property type="entry name" value="Tetratricopeptide repeat domain"/>
    <property type="match status" value="4"/>
</dbReference>
<proteinExistence type="inferred from homology"/>
<accession>A0A0K9NU54</accession>
<dbReference type="NCBIfam" id="TIGR00756">
    <property type="entry name" value="PPR"/>
    <property type="match status" value="7"/>
</dbReference>
<evidence type="ECO:0000256" key="3">
    <source>
        <dbReference type="PROSITE-ProRule" id="PRU00708"/>
    </source>
</evidence>
<keyword evidence="2" id="KW-0677">Repeat</keyword>
<protein>
    <submittedName>
        <fullName evidence="5">Pentatricopeptide repeat-containing protein</fullName>
    </submittedName>
</protein>
<feature type="region of interest" description="Disordered" evidence="4">
    <location>
        <begin position="22"/>
        <end position="51"/>
    </location>
</feature>
<comment type="similarity">
    <text evidence="1">Belongs to the PPR family. P subfamily.</text>
</comment>
<dbReference type="Proteomes" id="UP000036987">
    <property type="component" value="Unassembled WGS sequence"/>
</dbReference>
<dbReference type="Pfam" id="PF13812">
    <property type="entry name" value="PPR_3"/>
    <property type="match status" value="1"/>
</dbReference>
<dbReference type="GO" id="GO:0003729">
    <property type="term" value="F:mRNA binding"/>
    <property type="evidence" value="ECO:0000318"/>
    <property type="project" value="GO_Central"/>
</dbReference>
<feature type="repeat" description="PPR" evidence="3">
    <location>
        <begin position="267"/>
        <end position="301"/>
    </location>
</feature>
<feature type="repeat" description="PPR" evidence="3">
    <location>
        <begin position="408"/>
        <end position="442"/>
    </location>
</feature>
<sequence length="494" mass="56071">MANREKISRSLSKFLAQAETTTLLPKTAPSPPPLIPFRQPSSSPSPLPTLSINPATPIQLTQFLHAHLKPRTTSQSFTTQDLLHFLHKKLRYHPSFAAYDLDVFRWATEVDSFRHDHNTFEYMVKTLAVTDRFDGLRFVLGFMQAHPCPCSDGIFACQRLEPIYRFALNAFCRTGRVTEAESFFDAMKSSIDGKPNVALYNVVMNGFCKGRKHAKVVEWYDRMSKKDRVKPDIFSFNIVISSYVRNSMFEAALEVFKEMKLKNCNPNVVSFNTLITGFFKLQRFDEGIGVAHEMLDMGCGVSTVTCNILIDCLCKADRTAQVCDLMTKMMDRSSLPKELDWLTLIEALCNEGNPERGFEIVQSLWRKTGRYPSVVSCTTLIEGLKKRKMIDEACVLMEGMAMQGMILDCVTFNSVAGELCENGRTEYADRLRLLASKQGFQPDILTFRILVGGFSREGRRRQGKCLVDQMLDQGYVPNITSYNLLMEHFTCKIS</sequence>
<dbReference type="PROSITE" id="PS51375">
    <property type="entry name" value="PPR"/>
    <property type="match status" value="6"/>
</dbReference>
<dbReference type="InterPro" id="IPR011990">
    <property type="entry name" value="TPR-like_helical_dom_sf"/>
</dbReference>
<feature type="compositionally biased region" description="Low complexity" evidence="4">
    <location>
        <begin position="40"/>
        <end position="51"/>
    </location>
</feature>
<comment type="caution">
    <text evidence="5">The sequence shown here is derived from an EMBL/GenBank/DDBJ whole genome shotgun (WGS) entry which is preliminary data.</text>
</comment>
<keyword evidence="6" id="KW-1185">Reference proteome</keyword>
<feature type="repeat" description="PPR" evidence="3">
    <location>
        <begin position="302"/>
        <end position="336"/>
    </location>
</feature>
<feature type="repeat" description="PPR" evidence="3">
    <location>
        <begin position="232"/>
        <end position="266"/>
    </location>
</feature>
<dbReference type="OrthoDB" id="185373at2759"/>
<organism evidence="5 6">
    <name type="scientific">Zostera marina</name>
    <name type="common">Eelgrass</name>
    <dbReference type="NCBI Taxonomy" id="29655"/>
    <lineage>
        <taxon>Eukaryota</taxon>
        <taxon>Viridiplantae</taxon>
        <taxon>Streptophyta</taxon>
        <taxon>Embryophyta</taxon>
        <taxon>Tracheophyta</taxon>
        <taxon>Spermatophyta</taxon>
        <taxon>Magnoliopsida</taxon>
        <taxon>Liliopsida</taxon>
        <taxon>Zosteraceae</taxon>
        <taxon>Zostera</taxon>
    </lineage>
</organism>
<dbReference type="STRING" id="29655.A0A0K9NU54"/>
<feature type="repeat" description="PPR" evidence="3">
    <location>
        <begin position="443"/>
        <end position="477"/>
    </location>
</feature>